<dbReference type="SUPFAM" id="SSF48208">
    <property type="entry name" value="Six-hairpin glycosidases"/>
    <property type="match status" value="1"/>
</dbReference>
<feature type="domain" description="DUF5703" evidence="1">
    <location>
        <begin position="43"/>
        <end position="321"/>
    </location>
</feature>
<dbReference type="EMBL" id="FONW01000003">
    <property type="protein sequence ID" value="SFF20719.1"/>
    <property type="molecule type" value="Genomic_DNA"/>
</dbReference>
<organism evidence="2 3">
    <name type="scientific">Sunxiuqinia elliptica</name>
    <dbReference type="NCBI Taxonomy" id="655355"/>
    <lineage>
        <taxon>Bacteria</taxon>
        <taxon>Pseudomonadati</taxon>
        <taxon>Bacteroidota</taxon>
        <taxon>Bacteroidia</taxon>
        <taxon>Marinilabiliales</taxon>
        <taxon>Prolixibacteraceae</taxon>
        <taxon>Sunxiuqinia</taxon>
    </lineage>
</organism>
<protein>
    <recommendedName>
        <fullName evidence="1">DUF5703 domain-containing protein</fullName>
    </recommendedName>
</protein>
<dbReference type="Pfam" id="PF18961">
    <property type="entry name" value="DUF5703_N"/>
    <property type="match status" value="1"/>
</dbReference>
<dbReference type="InterPro" id="IPR043757">
    <property type="entry name" value="DUF5703_N"/>
</dbReference>
<dbReference type="PANTHER" id="PTHR31084:SF0">
    <property type="entry name" value="ALPHA-L-FUCOSIDASE 2"/>
    <property type="match status" value="1"/>
</dbReference>
<dbReference type="RefSeq" id="WP_093919545.1">
    <property type="nucleotide sequence ID" value="NZ_FONW01000003.1"/>
</dbReference>
<dbReference type="Proteomes" id="UP000198964">
    <property type="component" value="Unassembled WGS sequence"/>
</dbReference>
<reference evidence="2 3" key="1">
    <citation type="submission" date="2016-10" db="EMBL/GenBank/DDBJ databases">
        <authorList>
            <person name="de Groot N.N."/>
        </authorList>
    </citation>
    <scope>NUCLEOTIDE SEQUENCE [LARGE SCALE GENOMIC DNA]</scope>
    <source>
        <strain evidence="2 3">CGMCC 1.9156</strain>
    </source>
</reference>
<dbReference type="GO" id="GO:0004560">
    <property type="term" value="F:alpha-L-fucosidase activity"/>
    <property type="evidence" value="ECO:0007669"/>
    <property type="project" value="TreeGrafter"/>
</dbReference>
<dbReference type="STRING" id="655355.SAMN05216283_103116"/>
<dbReference type="InterPro" id="IPR008928">
    <property type="entry name" value="6-hairpin_glycosidase_sf"/>
</dbReference>
<dbReference type="AlphaFoldDB" id="A0A1I2GUI2"/>
<dbReference type="PROSITE" id="PS51257">
    <property type="entry name" value="PROKAR_LIPOPROTEIN"/>
    <property type="match status" value="1"/>
</dbReference>
<dbReference type="GO" id="GO:0005975">
    <property type="term" value="P:carbohydrate metabolic process"/>
    <property type="evidence" value="ECO:0007669"/>
    <property type="project" value="InterPro"/>
</dbReference>
<evidence type="ECO:0000313" key="3">
    <source>
        <dbReference type="Proteomes" id="UP000198964"/>
    </source>
</evidence>
<gene>
    <name evidence="2" type="ORF">SAMN05216283_103116</name>
</gene>
<evidence type="ECO:0000259" key="1">
    <source>
        <dbReference type="Pfam" id="PF18961"/>
    </source>
</evidence>
<sequence>MNFIKVLSIKLVLFCIVMFISGCSHKKAKDVTLEKYRSYNVLWDSPGMNELGSVPIGNGQIGANVWIQKNGELVLLLSHTDSWDEAGRLLKLGMVRVQAFPEEVSLNTPFKQELDIVNGQLLVRLGNDEKFTSLKVWIDANNPVIHIETQGSDASECEVNLDLWRKENRQGSGADLIPFSDMGTFKYFNPKLFADEIVPESSEMDDLIWFHRNAESIYPVTLKGQELGGYLEKNKDPLLNRTFGALISGENMKREKNKLKSVTAQKKHHVSITCLTKVTHTKEEWINDIKSLDKEIQAKDLSDAYEEHCGWWHSFWKRSSIFISGNKEAEAVTAGYIHQRYQLAASGRGTMPVKFNGGIFTVGQSEGSFDPDYRRWGGAYWFQNNRHLYWPMLASGDQDLIMPFFDMYKNALELAKYRTQTYYGHEGAFFPETQYFWGTYSNTCFYYQQEKPAEGELPKSASFPNPNNPYMKNYWDNGIELSAMMLDYFDYTQDSCFAKEYLVPVASEIMTFFDQHWERKDGKIQYYPTHAVETYWGARNPSTIIGGLRYVLPRLVNLSETLTTKKMREQWGRTLTELIELPFDTIDGVRRIAPAQEYGKASNQENPSLYPVFPYALYGVGQPELELARNTYLTRRIKSNKCWYQDAIHAANVGFAEDAQEDVVAHFTNGNESMRYPYFWKAENDWVPDYDNGGSASTALQQMLIKSVGEKIIITPAWPKDWNVEFKLHAPKNTTVTGVIRNGAVIELDVEPESRKKDIVLWNEN</sequence>
<keyword evidence="3" id="KW-1185">Reference proteome</keyword>
<dbReference type="PANTHER" id="PTHR31084">
    <property type="entry name" value="ALPHA-L-FUCOSIDASE 2"/>
    <property type="match status" value="1"/>
</dbReference>
<evidence type="ECO:0000313" key="2">
    <source>
        <dbReference type="EMBL" id="SFF20719.1"/>
    </source>
</evidence>
<dbReference type="Gene3D" id="1.50.10.10">
    <property type="match status" value="1"/>
</dbReference>
<dbReference type="InterPro" id="IPR012341">
    <property type="entry name" value="6hp_glycosidase-like_sf"/>
</dbReference>
<dbReference type="Gene3D" id="2.70.98.50">
    <property type="entry name" value="putative glycoside hydrolase family protein from bacillus halodurans"/>
    <property type="match status" value="1"/>
</dbReference>
<name>A0A1I2GUI2_9BACT</name>
<accession>A0A1I2GUI2</accession>
<proteinExistence type="predicted"/>